<evidence type="ECO:0000313" key="2">
    <source>
        <dbReference type="EMBL" id="ABU58580.1"/>
    </source>
</evidence>
<dbReference type="InterPro" id="IPR036388">
    <property type="entry name" value="WH-like_DNA-bd_sf"/>
</dbReference>
<protein>
    <submittedName>
        <fullName evidence="2">Transcriptional regulator, MarR family</fullName>
    </submittedName>
</protein>
<evidence type="ECO:0000313" key="3">
    <source>
        <dbReference type="Proteomes" id="UP000000263"/>
    </source>
</evidence>
<feature type="domain" description="HTH marR-type" evidence="1">
    <location>
        <begin position="1"/>
        <end position="115"/>
    </location>
</feature>
<dbReference type="InterPro" id="IPR039422">
    <property type="entry name" value="MarR/SlyA-like"/>
</dbReference>
<sequence length="133" mass="14916">MRQRHGSDDMPTMGQMRMLAMLAARPWSLSELAAAHQVTPSSMSRTVDVLVQRTWVERTTAPDDRRKVVLRLTPAGYAAHIAIRDAAREAAARLIEQLDERQRVHLHEGLSALRELVDHACSMPIEPVSGETR</sequence>
<dbReference type="AlphaFoldDB" id="A7NM25"/>
<keyword evidence="3" id="KW-1185">Reference proteome</keyword>
<dbReference type="KEGG" id="rca:Rcas_2500"/>
<dbReference type="HOGENOM" id="CLU_083287_27_4_0"/>
<evidence type="ECO:0000259" key="1">
    <source>
        <dbReference type="PROSITE" id="PS50995"/>
    </source>
</evidence>
<dbReference type="PRINTS" id="PR00598">
    <property type="entry name" value="HTHMARR"/>
</dbReference>
<dbReference type="PROSITE" id="PS50995">
    <property type="entry name" value="HTH_MARR_2"/>
    <property type="match status" value="1"/>
</dbReference>
<accession>A7NM25</accession>
<dbReference type="SUPFAM" id="SSF46785">
    <property type="entry name" value="Winged helix' DNA-binding domain"/>
    <property type="match status" value="1"/>
</dbReference>
<proteinExistence type="predicted"/>
<reference evidence="2 3" key="1">
    <citation type="submission" date="2007-08" db="EMBL/GenBank/DDBJ databases">
        <title>Complete sequence of Roseiflexus castenholzii DSM 13941.</title>
        <authorList>
            <consortium name="US DOE Joint Genome Institute"/>
            <person name="Copeland A."/>
            <person name="Lucas S."/>
            <person name="Lapidus A."/>
            <person name="Barry K."/>
            <person name="Glavina del Rio T."/>
            <person name="Dalin E."/>
            <person name="Tice H."/>
            <person name="Pitluck S."/>
            <person name="Thompson L.S."/>
            <person name="Brettin T."/>
            <person name="Bruce D."/>
            <person name="Detter J.C."/>
            <person name="Han C."/>
            <person name="Tapia R."/>
            <person name="Schmutz J."/>
            <person name="Larimer F."/>
            <person name="Land M."/>
            <person name="Hauser L."/>
            <person name="Kyrpides N."/>
            <person name="Mikhailova N."/>
            <person name="Bryant D.A."/>
            <person name="Hanada S."/>
            <person name="Tsukatani Y."/>
            <person name="Richardson P."/>
        </authorList>
    </citation>
    <scope>NUCLEOTIDE SEQUENCE [LARGE SCALE GENOMIC DNA]</scope>
    <source>
        <strain evidence="3">DSM 13941 / HLO8</strain>
    </source>
</reference>
<dbReference type="GO" id="GO:0003700">
    <property type="term" value="F:DNA-binding transcription factor activity"/>
    <property type="evidence" value="ECO:0007669"/>
    <property type="project" value="InterPro"/>
</dbReference>
<dbReference type="PANTHER" id="PTHR33164">
    <property type="entry name" value="TRANSCRIPTIONAL REGULATOR, MARR FAMILY"/>
    <property type="match status" value="1"/>
</dbReference>
<dbReference type="SMART" id="SM00347">
    <property type="entry name" value="HTH_MARR"/>
    <property type="match status" value="1"/>
</dbReference>
<dbReference type="Pfam" id="PF12802">
    <property type="entry name" value="MarR_2"/>
    <property type="match status" value="1"/>
</dbReference>
<organism evidence="2 3">
    <name type="scientific">Roseiflexus castenholzii (strain DSM 13941 / HLO8)</name>
    <dbReference type="NCBI Taxonomy" id="383372"/>
    <lineage>
        <taxon>Bacteria</taxon>
        <taxon>Bacillati</taxon>
        <taxon>Chloroflexota</taxon>
        <taxon>Chloroflexia</taxon>
        <taxon>Chloroflexales</taxon>
        <taxon>Roseiflexineae</taxon>
        <taxon>Roseiflexaceae</taxon>
        <taxon>Roseiflexus</taxon>
    </lineage>
</organism>
<dbReference type="STRING" id="383372.Rcas_2500"/>
<dbReference type="Gene3D" id="1.10.10.10">
    <property type="entry name" value="Winged helix-like DNA-binding domain superfamily/Winged helix DNA-binding domain"/>
    <property type="match status" value="1"/>
</dbReference>
<dbReference type="GO" id="GO:0006950">
    <property type="term" value="P:response to stress"/>
    <property type="evidence" value="ECO:0007669"/>
    <property type="project" value="TreeGrafter"/>
</dbReference>
<name>A7NM25_ROSCS</name>
<dbReference type="EMBL" id="CP000804">
    <property type="protein sequence ID" value="ABU58580.1"/>
    <property type="molecule type" value="Genomic_DNA"/>
</dbReference>
<gene>
    <name evidence="2" type="ordered locus">Rcas_2500</name>
</gene>
<dbReference type="eggNOG" id="COG1846">
    <property type="taxonomic scope" value="Bacteria"/>
</dbReference>
<dbReference type="PANTHER" id="PTHR33164:SF94">
    <property type="entry name" value="TRANSCRIPTIONAL REGULATORY PROTEIN-RELATED"/>
    <property type="match status" value="1"/>
</dbReference>
<dbReference type="Proteomes" id="UP000000263">
    <property type="component" value="Chromosome"/>
</dbReference>
<dbReference type="InterPro" id="IPR000835">
    <property type="entry name" value="HTH_MarR-typ"/>
</dbReference>
<dbReference type="InterPro" id="IPR036390">
    <property type="entry name" value="WH_DNA-bd_sf"/>
</dbReference>